<evidence type="ECO:0000313" key="4">
    <source>
        <dbReference type="Proteomes" id="UP000657574"/>
    </source>
</evidence>
<dbReference type="EMBL" id="BMQA01000005">
    <property type="protein sequence ID" value="GGJ09688.1"/>
    <property type="molecule type" value="Genomic_DNA"/>
</dbReference>
<keyword evidence="4" id="KW-1185">Reference proteome</keyword>
<protein>
    <recommendedName>
        <fullName evidence="5">Fibrillarin</fullName>
    </recommendedName>
</protein>
<feature type="transmembrane region" description="Helical" evidence="2">
    <location>
        <begin position="55"/>
        <end position="74"/>
    </location>
</feature>
<organism evidence="3 4">
    <name type="scientific">Streptomyces brasiliensis</name>
    <dbReference type="NCBI Taxonomy" id="1954"/>
    <lineage>
        <taxon>Bacteria</taxon>
        <taxon>Bacillati</taxon>
        <taxon>Actinomycetota</taxon>
        <taxon>Actinomycetes</taxon>
        <taxon>Kitasatosporales</taxon>
        <taxon>Streptomycetaceae</taxon>
        <taxon>Streptomyces</taxon>
    </lineage>
</organism>
<reference evidence="3" key="1">
    <citation type="journal article" date="2014" name="Int. J. Syst. Evol. Microbiol.">
        <title>Complete genome sequence of Corynebacterium casei LMG S-19264T (=DSM 44701T), isolated from a smear-ripened cheese.</title>
        <authorList>
            <consortium name="US DOE Joint Genome Institute (JGI-PGF)"/>
            <person name="Walter F."/>
            <person name="Albersmeier A."/>
            <person name="Kalinowski J."/>
            <person name="Ruckert C."/>
        </authorList>
    </citation>
    <scope>NUCLEOTIDE SEQUENCE</scope>
    <source>
        <strain evidence="3">JCM 3086</strain>
    </source>
</reference>
<evidence type="ECO:0000313" key="3">
    <source>
        <dbReference type="EMBL" id="GGJ09688.1"/>
    </source>
</evidence>
<accession>A0A917KD09</accession>
<name>A0A917KD09_9ACTN</name>
<keyword evidence="2" id="KW-0472">Membrane</keyword>
<dbReference type="AlphaFoldDB" id="A0A917KD09"/>
<comment type="caution">
    <text evidence="3">The sequence shown here is derived from an EMBL/GenBank/DDBJ whole genome shotgun (WGS) entry which is preliminary data.</text>
</comment>
<gene>
    <name evidence="3" type="ORF">GCM10010121_020090</name>
</gene>
<proteinExistence type="predicted"/>
<keyword evidence="2" id="KW-0812">Transmembrane</keyword>
<feature type="region of interest" description="Disordered" evidence="1">
    <location>
        <begin position="486"/>
        <end position="507"/>
    </location>
</feature>
<evidence type="ECO:0000256" key="2">
    <source>
        <dbReference type="SAM" id="Phobius"/>
    </source>
</evidence>
<reference evidence="3" key="2">
    <citation type="submission" date="2020-09" db="EMBL/GenBank/DDBJ databases">
        <authorList>
            <person name="Sun Q."/>
            <person name="Ohkuma M."/>
        </authorList>
    </citation>
    <scope>NUCLEOTIDE SEQUENCE</scope>
    <source>
        <strain evidence="3">JCM 3086</strain>
    </source>
</reference>
<dbReference type="Proteomes" id="UP000657574">
    <property type="component" value="Unassembled WGS sequence"/>
</dbReference>
<evidence type="ECO:0008006" key="5">
    <source>
        <dbReference type="Google" id="ProtNLM"/>
    </source>
</evidence>
<keyword evidence="2" id="KW-1133">Transmembrane helix</keyword>
<sequence length="507" mass="52419">MRAAHTVLGSVIGVVWLMFPWMTISGQDPVPAARAGPVAEAAAPPERDETSPVDLILPLAVAAAAGVLATYAYVRRTRRARTRTTPGVVSAHPPVPTPAGLERQARTALVVADDSVRTSEEELAFAQARFGAEEVEPFTHALAAARTELSAAFAIRRRYEQGVPADDAARRQALVGIVGRCAEAGRRLDAEAEAFDQLRAPERGVGAALEIAEGRFRELAGRTGAAEATLAGLRARYASSATAPVLGHSEQAKDRLVFATAELNRARRTADSGAVAQAARPLRAAEGAIAQAGVFVRGVERLSAELAEAAKLVPAALTGAEAELATARGWGAPDASVPVGELHARIRHADVVLAAVRHELTGAPYDPLDALRRIARAVEPLGVGRAGVVPVAARLVARSAVGGAADFVSTHRGAVGAEARTLLAEAERLLAARNEFAAADGLARQARESAEQDVRVHGNPYDATGEQAGGAAGALLGGILLGEEADGGPPASFGGPGTRGRRRLPRG</sequence>
<evidence type="ECO:0000256" key="1">
    <source>
        <dbReference type="SAM" id="MobiDB-lite"/>
    </source>
</evidence>